<dbReference type="CDD" id="cd06558">
    <property type="entry name" value="crotonase-like"/>
    <property type="match status" value="1"/>
</dbReference>
<dbReference type="EMBL" id="JBHSMG010000001">
    <property type="protein sequence ID" value="MFC5500778.1"/>
    <property type="molecule type" value="Genomic_DNA"/>
</dbReference>
<evidence type="ECO:0000256" key="1">
    <source>
        <dbReference type="ARBA" id="ARBA00001709"/>
    </source>
</evidence>
<dbReference type="PANTHER" id="PTHR43176:SF3">
    <property type="entry name" value="3-HYDROXYISOBUTYRYL-COA HYDROLASE, MITOCHONDRIAL"/>
    <property type="match status" value="1"/>
</dbReference>
<sequence length="359" mass="37905">MEPIDRLDDEVLVRRDGVLGHVQLNRPRALNALTQAMVERLTEVLAEWLHDDGVQTVVLSGAGDRGLCAGGDIVAIAHSIRSGGAEAARFWRDEYALDAVIARYPKPFVALMDGLVLGGGVGLSAHGGTRVVTERTRIGMPEVSIGFFPDVGGTLLLARAPGELGTHLALTGGTASGADAIALGLADHLVPSERLAELVAALGSAPPAEVIARLAVAAGASELVAQRDWIDEAYSGDDPLAIVERLEASPVPAAREAAATIRTKSPTSVAVTLAAVRRARELASLEAVLERDFRIAMHFTQGHETLEGVRAQVIDKDRTPRWDPARLDDVTAEAVERYFAPLEGRELGLAQAGPSSRGE</sequence>
<gene>
    <name evidence="5" type="ORF">ACFPJ4_00840</name>
</gene>
<dbReference type="EC" id="3.1.2.4" evidence="2"/>
<accession>A0ABW0NLG3</accession>
<dbReference type="InterPro" id="IPR029045">
    <property type="entry name" value="ClpP/crotonase-like_dom_sf"/>
</dbReference>
<name>A0ABW0NLG3_9MICO</name>
<evidence type="ECO:0000313" key="6">
    <source>
        <dbReference type="Proteomes" id="UP001596039"/>
    </source>
</evidence>
<organism evidence="5 6">
    <name type="scientific">Lysinimonas soli</name>
    <dbReference type="NCBI Taxonomy" id="1074233"/>
    <lineage>
        <taxon>Bacteria</taxon>
        <taxon>Bacillati</taxon>
        <taxon>Actinomycetota</taxon>
        <taxon>Actinomycetes</taxon>
        <taxon>Micrococcales</taxon>
        <taxon>Microbacteriaceae</taxon>
        <taxon>Lysinimonas</taxon>
    </lineage>
</organism>
<dbReference type="Pfam" id="PF16113">
    <property type="entry name" value="ECH_2"/>
    <property type="match status" value="1"/>
</dbReference>
<evidence type="ECO:0000313" key="5">
    <source>
        <dbReference type="EMBL" id="MFC5500778.1"/>
    </source>
</evidence>
<reference evidence="6" key="1">
    <citation type="journal article" date="2019" name="Int. J. Syst. Evol. Microbiol.">
        <title>The Global Catalogue of Microorganisms (GCM) 10K type strain sequencing project: providing services to taxonomists for standard genome sequencing and annotation.</title>
        <authorList>
            <consortium name="The Broad Institute Genomics Platform"/>
            <consortium name="The Broad Institute Genome Sequencing Center for Infectious Disease"/>
            <person name="Wu L."/>
            <person name="Ma J."/>
        </authorList>
    </citation>
    <scope>NUCLEOTIDE SEQUENCE [LARGE SCALE GENOMIC DNA]</scope>
    <source>
        <strain evidence="6">CGMCC 4.6997</strain>
    </source>
</reference>
<dbReference type="Proteomes" id="UP001596039">
    <property type="component" value="Unassembled WGS sequence"/>
</dbReference>
<dbReference type="NCBIfam" id="NF004127">
    <property type="entry name" value="PRK05617.1"/>
    <property type="match status" value="1"/>
</dbReference>
<protein>
    <recommendedName>
        <fullName evidence="2">3-hydroxyisobutyryl-CoA hydrolase</fullName>
        <ecNumber evidence="2">3.1.2.4</ecNumber>
    </recommendedName>
</protein>
<evidence type="ECO:0000256" key="2">
    <source>
        <dbReference type="ARBA" id="ARBA00011915"/>
    </source>
</evidence>
<keyword evidence="3" id="KW-0378">Hydrolase</keyword>
<comment type="caution">
    <text evidence="5">The sequence shown here is derived from an EMBL/GenBank/DDBJ whole genome shotgun (WGS) entry which is preliminary data.</text>
</comment>
<evidence type="ECO:0000259" key="4">
    <source>
        <dbReference type="Pfam" id="PF16113"/>
    </source>
</evidence>
<dbReference type="InterPro" id="IPR032259">
    <property type="entry name" value="HIBYL-CoA-H"/>
</dbReference>
<keyword evidence="6" id="KW-1185">Reference proteome</keyword>
<evidence type="ECO:0000256" key="3">
    <source>
        <dbReference type="ARBA" id="ARBA00022801"/>
    </source>
</evidence>
<proteinExistence type="predicted"/>
<dbReference type="PANTHER" id="PTHR43176">
    <property type="entry name" value="3-HYDROXYISOBUTYRYL-COA HYDROLASE-RELATED"/>
    <property type="match status" value="1"/>
</dbReference>
<dbReference type="SUPFAM" id="SSF52096">
    <property type="entry name" value="ClpP/crotonase"/>
    <property type="match status" value="1"/>
</dbReference>
<dbReference type="InterPro" id="IPR045004">
    <property type="entry name" value="ECH_dom"/>
</dbReference>
<dbReference type="Gene3D" id="3.90.226.10">
    <property type="entry name" value="2-enoyl-CoA Hydratase, Chain A, domain 1"/>
    <property type="match status" value="1"/>
</dbReference>
<comment type="catalytic activity">
    <reaction evidence="1">
        <text>3-hydroxy-2-methylpropanoyl-CoA + H2O = 3-hydroxy-2-methylpropanoate + CoA + H(+)</text>
        <dbReference type="Rhea" id="RHEA:20888"/>
        <dbReference type="ChEBI" id="CHEBI:11805"/>
        <dbReference type="ChEBI" id="CHEBI:15377"/>
        <dbReference type="ChEBI" id="CHEBI:15378"/>
        <dbReference type="ChEBI" id="CHEBI:57287"/>
        <dbReference type="ChEBI" id="CHEBI:57340"/>
        <dbReference type="EC" id="3.1.2.4"/>
    </reaction>
</comment>
<dbReference type="RefSeq" id="WP_386738391.1">
    <property type="nucleotide sequence ID" value="NZ_JBHSMG010000001.1"/>
</dbReference>
<feature type="domain" description="Enoyl-CoA hydratase/isomerase" evidence="4">
    <location>
        <begin position="20"/>
        <end position="339"/>
    </location>
</feature>